<reference evidence="2" key="1">
    <citation type="submission" date="2004-10" db="EMBL/GenBank/DDBJ databases">
        <title>The expression of Ixodes scapularis salivary gland proteins 18 to 24 hours after attachment.</title>
        <authorList>
            <person name="Alarcon-Chaidez F.J."/>
            <person name="Lambson B.E."/>
            <person name="Wikel S.K."/>
        </authorList>
    </citation>
    <scope>NUCLEOTIDE SEQUENCE</scope>
    <source>
        <tissue evidence="2">Salivary gland</tissue>
    </source>
</reference>
<organism evidence="2">
    <name type="scientific">Ixodes scapularis</name>
    <name type="common">Black-legged tick</name>
    <name type="synonym">Deer tick</name>
    <dbReference type="NCBI Taxonomy" id="6945"/>
    <lineage>
        <taxon>Eukaryota</taxon>
        <taxon>Metazoa</taxon>
        <taxon>Ecdysozoa</taxon>
        <taxon>Arthropoda</taxon>
        <taxon>Chelicerata</taxon>
        <taxon>Arachnida</taxon>
        <taxon>Acari</taxon>
        <taxon>Parasitiformes</taxon>
        <taxon>Ixodida</taxon>
        <taxon>Ixodoidea</taxon>
        <taxon>Ixodidae</taxon>
        <taxon>Ixodinae</taxon>
        <taxon>Ixodes</taxon>
    </lineage>
</organism>
<proteinExistence type="evidence at transcript level"/>
<feature type="chain" id="PRO_5036286352" evidence="1">
    <location>
        <begin position="22"/>
        <end position="171"/>
    </location>
</feature>
<dbReference type="AlphaFoldDB" id="Q5Q984"/>
<evidence type="ECO:0000313" key="3">
    <source>
        <dbReference type="EMBL" id="MOY43434.1"/>
    </source>
</evidence>
<evidence type="ECO:0000313" key="2">
    <source>
        <dbReference type="EMBL" id="AAV80787.1"/>
    </source>
</evidence>
<dbReference type="EMBL" id="AY775820">
    <property type="protein sequence ID" value="AAV80787.1"/>
    <property type="molecule type" value="mRNA"/>
</dbReference>
<evidence type="ECO:0000256" key="1">
    <source>
        <dbReference type="SAM" id="SignalP"/>
    </source>
</evidence>
<reference evidence="3" key="2">
    <citation type="submission" date="2019-04" db="EMBL/GenBank/DDBJ databases">
        <title>An insight into the mialome of Ixodes scapularis.</title>
        <authorList>
            <person name="Ribeiro J.M."/>
            <person name="Mather T.N."/>
            <person name="Karim S."/>
        </authorList>
    </citation>
    <scope>NUCLEOTIDE SEQUENCE</scope>
</reference>
<keyword evidence="1" id="KW-0732">Signal</keyword>
<protein>
    <submittedName>
        <fullName evidence="3">Putative conserved secreted protein</fullName>
    </submittedName>
    <submittedName>
        <fullName evidence="2">Putative secreted salivary gland peptide</fullName>
    </submittedName>
</protein>
<accession>Q5Q984</accession>
<feature type="signal peptide" evidence="1">
    <location>
        <begin position="1"/>
        <end position="21"/>
    </location>
</feature>
<dbReference type="VEuPathDB" id="VectorBase:ISCP_005686"/>
<dbReference type="EMBL" id="GHJT01009463">
    <property type="protein sequence ID" value="MOY43434.1"/>
    <property type="molecule type" value="Transcribed_RNA"/>
</dbReference>
<sequence>MQALRPALPWTFLLFLCAVNAAPETNVDEASPDIKRWLTDVSGETFYGQDTTPGTTPSLLGIGAYCVKMTFLKTGNGLPNTLWLKFINASNPAENYTWTNASLNIKVDSEKTVAFTFTHVGKTGATRQAMVSSNSREWSGMLKDSGAHFSEPSLNPTIGVLGTTLNKLLQL</sequence>
<name>Q5Q984_IXOSC</name>